<dbReference type="AlphaFoldDB" id="A0A382KKH4"/>
<sequence length="81" mass="9136">DSFQSSSVGLNPETVKRQLLLENVSELSADEMVRILRECDMAIFTPITSQISELKAAVEQTKNVVRRIEEELGKKRGNKKC</sequence>
<gene>
    <name evidence="1" type="ORF">METZ01_LOCUS278238</name>
</gene>
<reference evidence="1" key="1">
    <citation type="submission" date="2018-05" db="EMBL/GenBank/DDBJ databases">
        <authorList>
            <person name="Lanie J.A."/>
            <person name="Ng W.-L."/>
            <person name="Kazmierczak K.M."/>
            <person name="Andrzejewski T.M."/>
            <person name="Davidsen T.M."/>
            <person name="Wayne K.J."/>
            <person name="Tettelin H."/>
            <person name="Glass J.I."/>
            <person name="Rusch D."/>
            <person name="Podicherti R."/>
            <person name="Tsui H.-C.T."/>
            <person name="Winkler M.E."/>
        </authorList>
    </citation>
    <scope>NUCLEOTIDE SEQUENCE</scope>
</reference>
<dbReference type="Gene3D" id="3.40.50.10490">
    <property type="entry name" value="Glucose-6-phosphate isomerase like protein, domain 1"/>
    <property type="match status" value="1"/>
</dbReference>
<organism evidence="1">
    <name type="scientific">marine metagenome</name>
    <dbReference type="NCBI Taxonomy" id="408172"/>
    <lineage>
        <taxon>unclassified sequences</taxon>
        <taxon>metagenomes</taxon>
        <taxon>ecological metagenomes</taxon>
    </lineage>
</organism>
<accession>A0A382KKH4</accession>
<proteinExistence type="predicted"/>
<dbReference type="EMBL" id="UINC01081489">
    <property type="protein sequence ID" value="SVC25384.1"/>
    <property type="molecule type" value="Genomic_DNA"/>
</dbReference>
<evidence type="ECO:0000313" key="1">
    <source>
        <dbReference type="EMBL" id="SVC25384.1"/>
    </source>
</evidence>
<protein>
    <submittedName>
        <fullName evidence="1">Uncharacterized protein</fullName>
    </submittedName>
</protein>
<name>A0A382KKH4_9ZZZZ</name>
<feature type="non-terminal residue" evidence="1">
    <location>
        <position position="1"/>
    </location>
</feature>